<feature type="region of interest" description="Disordered" evidence="1">
    <location>
        <begin position="1"/>
        <end position="32"/>
    </location>
</feature>
<dbReference type="AlphaFoldDB" id="G0YUY0"/>
<organism evidence="2">
    <name type="scientific">Chlorella vulgaris</name>
    <name type="common">Green alga</name>
    <dbReference type="NCBI Taxonomy" id="3077"/>
    <lineage>
        <taxon>Eukaryota</taxon>
        <taxon>Viridiplantae</taxon>
        <taxon>Chlorophyta</taxon>
        <taxon>core chlorophytes</taxon>
        <taxon>Trebouxiophyceae</taxon>
        <taxon>Chlorellales</taxon>
        <taxon>Chlorellaceae</taxon>
        <taxon>Chlorella clade</taxon>
        <taxon>Chlorella</taxon>
    </lineage>
</organism>
<feature type="compositionally biased region" description="Gly residues" evidence="1">
    <location>
        <begin position="141"/>
        <end position="152"/>
    </location>
</feature>
<evidence type="ECO:0000313" key="2">
    <source>
        <dbReference type="EMBL" id="ADZ36800.1"/>
    </source>
</evidence>
<evidence type="ECO:0000256" key="1">
    <source>
        <dbReference type="SAM" id="MobiDB-lite"/>
    </source>
</evidence>
<proteinExistence type="evidence at transcript level"/>
<protein>
    <submittedName>
        <fullName evidence="2 3">Cold-regulated protein</fullName>
    </submittedName>
</protein>
<feature type="region of interest" description="Disordered" evidence="1">
    <location>
        <begin position="116"/>
        <end position="158"/>
    </location>
</feature>
<evidence type="ECO:0000313" key="3">
    <source>
        <dbReference type="EMBL" id="ADZ36810.1"/>
    </source>
</evidence>
<sequence>MQKVKEVAAKMGVGHNDEGYPNQQGEHSLRAGHSNDQVLHGQQGVLGTEQGVIGTEHFTKTEDRPVVKERVELIQEHRPVEKEFVVETRATGVEREIPGGDVEHLGTTEREFSLNQHANTAQYDTGLQGTGVQSSAAQGTGPLGAGLQGKGLDGTTPY</sequence>
<dbReference type="EMBL" id="HQ832412">
    <property type="protein sequence ID" value="ADZ36800.1"/>
    <property type="molecule type" value="Genomic_DNA"/>
</dbReference>
<accession>G0YUY0</accession>
<dbReference type="EMBL" id="HQ833824">
    <property type="protein sequence ID" value="ADZ36810.1"/>
    <property type="molecule type" value="mRNA"/>
</dbReference>
<name>G0YUY0_CHLVU</name>
<reference evidence="2" key="1">
    <citation type="journal article" date="2011" name="Gene">
        <title>Identification and characterization of genes encoding two novel LEA proteins in Antarctic and temperate strains of Chlorella vulgaris.</title>
        <authorList>
            <person name="Liu X."/>
            <person name="Wang Y."/>
            <person name="Gao H."/>
            <person name="Xu X."/>
        </authorList>
    </citation>
    <scope>NUCLEOTIDE SEQUENCE</scope>
    <source>
        <strain evidence="2">NJ-7</strain>
    </source>
</reference>
<feature type="compositionally biased region" description="Polar residues" evidence="1">
    <location>
        <begin position="116"/>
        <end position="138"/>
    </location>
</feature>
<gene>
    <name evidence="2" type="primary">Ccor1</name>
</gene>